<keyword evidence="3" id="KW-0862">Zinc</keyword>
<protein>
    <recommendedName>
        <fullName evidence="10">SWIM-type domain-containing protein</fullName>
    </recommendedName>
</protein>
<keyword evidence="2 4" id="KW-0863">Zinc-finger</keyword>
<evidence type="ECO:0000259" key="6">
    <source>
        <dbReference type="PROSITE" id="PS50158"/>
    </source>
</evidence>
<keyword evidence="9" id="KW-1185">Reference proteome</keyword>
<feature type="region of interest" description="Disordered" evidence="5">
    <location>
        <begin position="487"/>
        <end position="506"/>
    </location>
</feature>
<reference evidence="8" key="2">
    <citation type="submission" date="2020-08" db="EMBL/GenBank/DDBJ databases">
        <title>Plant Genome Project.</title>
        <authorList>
            <person name="Zhang R.-G."/>
        </authorList>
    </citation>
    <scope>NUCLEOTIDE SEQUENCE</scope>
    <source>
        <strain evidence="8">Huo1</strain>
        <tissue evidence="8">Leaf</tissue>
    </source>
</reference>
<dbReference type="Pfam" id="PF04434">
    <property type="entry name" value="SWIM"/>
    <property type="match status" value="1"/>
</dbReference>
<evidence type="ECO:0000256" key="4">
    <source>
        <dbReference type="PROSITE-ProRule" id="PRU00047"/>
    </source>
</evidence>
<dbReference type="GO" id="GO:0003676">
    <property type="term" value="F:nucleic acid binding"/>
    <property type="evidence" value="ECO:0007669"/>
    <property type="project" value="InterPro"/>
</dbReference>
<organism evidence="8">
    <name type="scientific">Salvia splendens</name>
    <name type="common">Scarlet sage</name>
    <dbReference type="NCBI Taxonomy" id="180675"/>
    <lineage>
        <taxon>Eukaryota</taxon>
        <taxon>Viridiplantae</taxon>
        <taxon>Streptophyta</taxon>
        <taxon>Embryophyta</taxon>
        <taxon>Tracheophyta</taxon>
        <taxon>Spermatophyta</taxon>
        <taxon>Magnoliopsida</taxon>
        <taxon>eudicotyledons</taxon>
        <taxon>Gunneridae</taxon>
        <taxon>Pentapetalae</taxon>
        <taxon>asterids</taxon>
        <taxon>lamiids</taxon>
        <taxon>Lamiales</taxon>
        <taxon>Lamiaceae</taxon>
        <taxon>Nepetoideae</taxon>
        <taxon>Mentheae</taxon>
        <taxon>Salviinae</taxon>
        <taxon>Salvia</taxon>
        <taxon>Salvia subgen. Calosphace</taxon>
        <taxon>core Calosphace</taxon>
    </lineage>
</organism>
<evidence type="ECO:0000313" key="9">
    <source>
        <dbReference type="Proteomes" id="UP000298416"/>
    </source>
</evidence>
<dbReference type="InterPro" id="IPR007527">
    <property type="entry name" value="Znf_SWIM"/>
</dbReference>
<dbReference type="Proteomes" id="UP000298416">
    <property type="component" value="Unassembled WGS sequence"/>
</dbReference>
<evidence type="ECO:0000256" key="2">
    <source>
        <dbReference type="ARBA" id="ARBA00022771"/>
    </source>
</evidence>
<dbReference type="AlphaFoldDB" id="A0A8X9ABM7"/>
<keyword evidence="1" id="KW-0479">Metal-binding</keyword>
<dbReference type="GO" id="GO:0008270">
    <property type="term" value="F:zinc ion binding"/>
    <property type="evidence" value="ECO:0007669"/>
    <property type="project" value="UniProtKB-KW"/>
</dbReference>
<evidence type="ECO:0000313" key="8">
    <source>
        <dbReference type="EMBL" id="KAG6436997.1"/>
    </source>
</evidence>
<dbReference type="PANTHER" id="PTHR31973">
    <property type="entry name" value="POLYPROTEIN, PUTATIVE-RELATED"/>
    <property type="match status" value="1"/>
</dbReference>
<gene>
    <name evidence="8" type="ORF">SASPL_101904</name>
</gene>
<accession>A0A8X9ABM7</accession>
<evidence type="ECO:0000256" key="3">
    <source>
        <dbReference type="ARBA" id="ARBA00022833"/>
    </source>
</evidence>
<feature type="domain" description="SWIM-type" evidence="7">
    <location>
        <begin position="417"/>
        <end position="449"/>
    </location>
</feature>
<evidence type="ECO:0000259" key="7">
    <source>
        <dbReference type="PROSITE" id="PS50966"/>
    </source>
</evidence>
<reference evidence="8" key="1">
    <citation type="submission" date="2018-01" db="EMBL/GenBank/DDBJ databases">
        <authorList>
            <person name="Mao J.F."/>
        </authorList>
    </citation>
    <scope>NUCLEOTIDE SEQUENCE</scope>
    <source>
        <strain evidence="8">Huo1</strain>
        <tissue evidence="8">Leaf</tissue>
    </source>
</reference>
<evidence type="ECO:0000256" key="1">
    <source>
        <dbReference type="ARBA" id="ARBA00022723"/>
    </source>
</evidence>
<dbReference type="PROSITE" id="PS50158">
    <property type="entry name" value="ZF_CCHC"/>
    <property type="match status" value="1"/>
</dbReference>
<dbReference type="InterPro" id="IPR001878">
    <property type="entry name" value="Znf_CCHC"/>
</dbReference>
<feature type="domain" description="CCHC-type" evidence="6">
    <location>
        <begin position="535"/>
        <end position="548"/>
    </location>
</feature>
<feature type="compositionally biased region" description="Basic and acidic residues" evidence="5">
    <location>
        <begin position="556"/>
        <end position="573"/>
    </location>
</feature>
<proteinExistence type="predicted"/>
<evidence type="ECO:0000256" key="5">
    <source>
        <dbReference type="SAM" id="MobiDB-lite"/>
    </source>
</evidence>
<sequence length="600" mass="70102">MNADLADSDIDINLDELDGILTFEDSDNDLTDDININDLNDGMDAISLHVDLGRDDRGSEYDGMDAISLYDEILDKEDEIWVEDEAQESVFNEMENIHSSDSDEERRTMWHVFNAERDMKNPKFHHGMLFTNKEVLKQTIKQYGIVNKYNVKVVRDEKDRINAKCLNGEGWMIRASINKKENALQIKKLKDNHRCAAEIPQKYITYKWLSETYREHLRADPKLSSKSMAHQLEVDFKAKTGRLKLWRAKKHALEKLRRSEAEQYGKLRDYAEELKKTNPNSSQRQHIKLNVSRRMALIKKEDIKAWEWLFNKPPQNWSKSHFRDFSKCDILLNNHSESFNSYILEARDQPILTMLEEIRMKLMKRMCMKKKVAEKYIGSICPKIVKKLEKYKGLSSNCWATEAGARKYSVAIWEKIYVVDLEAWTCSCRQWQLYGIPCQHTIPCILQERRNPEEFVHGYYTVDRFKAAYEYVINPLRDIDDYEPSGYLPVQPPPVNPKKGRMQKRRRKTIDEQICKVATDGTKIVANTRQIKGNCSKCGGQGHNKRTCGRQISDGGAREEHREESVSTLERRSKLTVRRKMTSISQEPQNITSQLPKFEN</sequence>
<name>A0A8X9ABM7_SALSN</name>
<dbReference type="InterPro" id="IPR006564">
    <property type="entry name" value="Znf_PMZ"/>
</dbReference>
<feature type="region of interest" description="Disordered" evidence="5">
    <location>
        <begin position="538"/>
        <end position="600"/>
    </location>
</feature>
<dbReference type="EMBL" id="PNBA02000001">
    <property type="protein sequence ID" value="KAG6436997.1"/>
    <property type="molecule type" value="Genomic_DNA"/>
</dbReference>
<comment type="caution">
    <text evidence="8">The sequence shown here is derived from an EMBL/GenBank/DDBJ whole genome shotgun (WGS) entry which is preliminary data.</text>
</comment>
<dbReference type="SMART" id="SM00575">
    <property type="entry name" value="ZnF_PMZ"/>
    <property type="match status" value="1"/>
</dbReference>
<feature type="compositionally biased region" description="Polar residues" evidence="5">
    <location>
        <begin position="582"/>
        <end position="600"/>
    </location>
</feature>
<dbReference type="PROSITE" id="PS50966">
    <property type="entry name" value="ZF_SWIM"/>
    <property type="match status" value="1"/>
</dbReference>
<evidence type="ECO:0008006" key="10">
    <source>
        <dbReference type="Google" id="ProtNLM"/>
    </source>
</evidence>
<dbReference type="PANTHER" id="PTHR31973:SF187">
    <property type="entry name" value="MUTATOR TRANSPOSASE MUDRA PROTEIN"/>
    <property type="match status" value="1"/>
</dbReference>